<keyword evidence="2" id="KW-1185">Reference proteome</keyword>
<organism evidence="1 2">
    <name type="scientific">Nonomuraea guangzhouensis</name>
    <dbReference type="NCBI Taxonomy" id="1291555"/>
    <lineage>
        <taxon>Bacteria</taxon>
        <taxon>Bacillati</taxon>
        <taxon>Actinomycetota</taxon>
        <taxon>Actinomycetes</taxon>
        <taxon>Streptosporangiales</taxon>
        <taxon>Streptosporangiaceae</taxon>
        <taxon>Nonomuraea</taxon>
    </lineage>
</organism>
<accession>A0ABW4GDH7</accession>
<dbReference type="RefSeq" id="WP_219526664.1">
    <property type="nucleotide sequence ID" value="NZ_JAHKRM010000001.1"/>
</dbReference>
<gene>
    <name evidence="1" type="ORF">ACFSJ0_24270</name>
</gene>
<protein>
    <submittedName>
        <fullName evidence="1">Uncharacterized protein</fullName>
    </submittedName>
</protein>
<reference evidence="2" key="1">
    <citation type="journal article" date="2019" name="Int. J. Syst. Evol. Microbiol.">
        <title>The Global Catalogue of Microorganisms (GCM) 10K type strain sequencing project: providing services to taxonomists for standard genome sequencing and annotation.</title>
        <authorList>
            <consortium name="The Broad Institute Genomics Platform"/>
            <consortium name="The Broad Institute Genome Sequencing Center for Infectious Disease"/>
            <person name="Wu L."/>
            <person name="Ma J."/>
        </authorList>
    </citation>
    <scope>NUCLEOTIDE SEQUENCE [LARGE SCALE GENOMIC DNA]</scope>
    <source>
        <strain evidence="2">CGMCC 1.15399</strain>
    </source>
</reference>
<dbReference type="EMBL" id="JBHUCM010000019">
    <property type="protein sequence ID" value="MFD1540191.1"/>
    <property type="molecule type" value="Genomic_DNA"/>
</dbReference>
<comment type="caution">
    <text evidence="1">The sequence shown here is derived from an EMBL/GenBank/DDBJ whole genome shotgun (WGS) entry which is preliminary data.</text>
</comment>
<evidence type="ECO:0000313" key="2">
    <source>
        <dbReference type="Proteomes" id="UP001597097"/>
    </source>
</evidence>
<sequence>MLSPRGIALRFYLIALCAAQMRTKAGGRPRNDLPLIAGGDETGWIDLIAVPVKPQRSGNFSASPSSKKHRQVISALHHLSDPDVQLVRLPKAGKKSGKFEGFQLCDEGGVRADGEVPDYSVPRATDLTFELPLGLFTNGWIHLLEDTELAFLMMVAHASQRTDPEERVKIESGTRLLHYGLGRDAYEAHKTLEAFGLLDVDIDESRHEDGRVMNYGKGGQARLHAFRLLPDGFDEPAAATITKALKAP</sequence>
<dbReference type="Proteomes" id="UP001597097">
    <property type="component" value="Unassembled WGS sequence"/>
</dbReference>
<name>A0ABW4GDH7_9ACTN</name>
<evidence type="ECO:0000313" key="1">
    <source>
        <dbReference type="EMBL" id="MFD1540191.1"/>
    </source>
</evidence>
<proteinExistence type="predicted"/>